<dbReference type="PANTHER" id="PTHR46046:SF3">
    <property type="entry name" value="PEPTIDYL-PROLYL CIS-TRANS ISOMERASE FKBP10"/>
    <property type="match status" value="1"/>
</dbReference>
<sequence>MNYLIRKEATLSFYAYRFFMLTSSPGPLEDVVVDTYYVPKMCTRTVASGDYVRYHYNGTFTDGKKFDSSHDRGTPFSGQVGLGRLLTGVDRGIQGMCVNEGRKLTVPPHLAYGSLGAADVVPPDTTLVFDVLMLDIWNMEDKVQTRTISKSESCKRTVQKSDYIRYHYNGTLMDGTPFDSSHNRKQTYNTYIGEGWLIKGMEEGLLGMCVGETRNVIIPPFLGYGEKGYGTEIPPHASLVFDVELVDLHNPKDDIIVENQVVPESCLRKSGVGDFIRYHYNGTFMDGKPFDSSYQRNETYNTYIGMGYVISGMDKALQGVCMGEKSRITIPPHMAYGENGAGEDIPGSAVLVFDIHIIDFHNPKDLVDIRITHKPEDCNLTTDRDDLIQYEYNCSLMDGTLLFTSRDYANPQETTLGADKVIDGLDEGLRGMCVGEKRVLIIPPHLGHGAKGASGVPGSAVLLFELELVGIQKGVPTGYLFVWLEESPPQLFEELDLNKDKEVPLEEFTEFIKLQVAEGKGRLRPGQDPEAIIADMFKNQDRNKDGKITAEELKLKVEEDAEKARHEEL</sequence>
<evidence type="ECO:0000256" key="9">
    <source>
        <dbReference type="ARBA" id="ARBA00023110"/>
    </source>
</evidence>
<dbReference type="PROSITE" id="PS50059">
    <property type="entry name" value="FKBP_PPIASE"/>
    <property type="match status" value="4"/>
</dbReference>
<feature type="domain" description="PPIase FKBP-type" evidence="14">
    <location>
        <begin position="273"/>
        <end position="361"/>
    </location>
</feature>
<keyword evidence="17" id="KW-1185">Reference proteome</keyword>
<dbReference type="SMART" id="SM00054">
    <property type="entry name" value="EFh"/>
    <property type="match status" value="2"/>
</dbReference>
<dbReference type="SUPFAM" id="SSF54534">
    <property type="entry name" value="FKBP-like"/>
    <property type="match status" value="4"/>
</dbReference>
<dbReference type="GO" id="GO:0005783">
    <property type="term" value="C:endoplasmic reticulum"/>
    <property type="evidence" value="ECO:0007669"/>
    <property type="project" value="UniProtKB-SubCell"/>
</dbReference>
<keyword evidence="6" id="KW-0677">Repeat</keyword>
<accession>A0A9Q1I6G0</accession>
<evidence type="ECO:0000256" key="12">
    <source>
        <dbReference type="ARBA" id="ARBA00055986"/>
    </source>
</evidence>
<dbReference type="InterPro" id="IPR002048">
    <property type="entry name" value="EF_hand_dom"/>
</dbReference>
<feature type="domain" description="PPIase FKBP-type" evidence="14">
    <location>
        <begin position="161"/>
        <end position="249"/>
    </location>
</feature>
<keyword evidence="7" id="KW-0256">Endoplasmic reticulum</keyword>
<comment type="caution">
    <text evidence="16">The sequence shown here is derived from an EMBL/GenBank/DDBJ whole genome shotgun (WGS) entry which is preliminary data.</text>
</comment>
<evidence type="ECO:0000256" key="1">
    <source>
        <dbReference type="ARBA" id="ARBA00000971"/>
    </source>
</evidence>
<comment type="function">
    <text evidence="12">PPIases accelerate the folding of proteins during protein synthesis.</text>
</comment>
<evidence type="ECO:0000259" key="15">
    <source>
        <dbReference type="PROSITE" id="PS50222"/>
    </source>
</evidence>
<evidence type="ECO:0000256" key="6">
    <source>
        <dbReference type="ARBA" id="ARBA00022737"/>
    </source>
</evidence>
<dbReference type="EC" id="5.2.1.8" evidence="3 13"/>
<dbReference type="Gene3D" id="1.10.238.10">
    <property type="entry name" value="EF-hand"/>
    <property type="match status" value="1"/>
</dbReference>
<proteinExistence type="predicted"/>
<name>A0A9Q1I6G0_CONCO</name>
<dbReference type="GO" id="GO:0005509">
    <property type="term" value="F:calcium ion binding"/>
    <property type="evidence" value="ECO:0007669"/>
    <property type="project" value="InterPro"/>
</dbReference>
<keyword evidence="5" id="KW-0732">Signal</keyword>
<feature type="domain" description="PPIase FKBP-type" evidence="14">
    <location>
        <begin position="49"/>
        <end position="137"/>
    </location>
</feature>
<dbReference type="Gene3D" id="3.10.50.40">
    <property type="match status" value="4"/>
</dbReference>
<evidence type="ECO:0000313" key="16">
    <source>
        <dbReference type="EMBL" id="KAJ8284384.1"/>
    </source>
</evidence>
<evidence type="ECO:0000256" key="13">
    <source>
        <dbReference type="PROSITE-ProRule" id="PRU00277"/>
    </source>
</evidence>
<gene>
    <name evidence="16" type="ORF">COCON_G00032340</name>
</gene>
<keyword evidence="10" id="KW-0325">Glycoprotein</keyword>
<comment type="subcellular location">
    <subcellularLocation>
        <location evidence="2">Endoplasmic reticulum</location>
    </subcellularLocation>
</comment>
<feature type="domain" description="PPIase FKBP-type" evidence="14">
    <location>
        <begin position="385"/>
        <end position="472"/>
    </location>
</feature>
<dbReference type="GO" id="GO:0003755">
    <property type="term" value="F:peptidyl-prolyl cis-trans isomerase activity"/>
    <property type="evidence" value="ECO:0007669"/>
    <property type="project" value="UniProtKB-KW"/>
</dbReference>
<dbReference type="SUPFAM" id="SSF47473">
    <property type="entry name" value="EF-hand"/>
    <property type="match status" value="1"/>
</dbReference>
<keyword evidence="9 13" id="KW-0697">Rotamase</keyword>
<dbReference type="PROSITE" id="PS00018">
    <property type="entry name" value="EF_HAND_1"/>
    <property type="match status" value="1"/>
</dbReference>
<dbReference type="PANTHER" id="PTHR46046">
    <property type="entry name" value="PEPTIDYLPROLYL ISOMERASE"/>
    <property type="match status" value="1"/>
</dbReference>
<evidence type="ECO:0000259" key="14">
    <source>
        <dbReference type="PROSITE" id="PS50059"/>
    </source>
</evidence>
<dbReference type="InterPro" id="IPR051989">
    <property type="entry name" value="FKBP-like_isomerase"/>
</dbReference>
<evidence type="ECO:0000256" key="7">
    <source>
        <dbReference type="ARBA" id="ARBA00022824"/>
    </source>
</evidence>
<dbReference type="EMBL" id="JAFJMO010000002">
    <property type="protein sequence ID" value="KAJ8284384.1"/>
    <property type="molecule type" value="Genomic_DNA"/>
</dbReference>
<evidence type="ECO:0000256" key="5">
    <source>
        <dbReference type="ARBA" id="ARBA00022729"/>
    </source>
</evidence>
<evidence type="ECO:0000256" key="10">
    <source>
        <dbReference type="ARBA" id="ARBA00023180"/>
    </source>
</evidence>
<dbReference type="Proteomes" id="UP001152803">
    <property type="component" value="Unassembled WGS sequence"/>
</dbReference>
<comment type="catalytic activity">
    <reaction evidence="1 13">
        <text>[protein]-peptidylproline (omega=180) = [protein]-peptidylproline (omega=0)</text>
        <dbReference type="Rhea" id="RHEA:16237"/>
        <dbReference type="Rhea" id="RHEA-COMP:10747"/>
        <dbReference type="Rhea" id="RHEA-COMP:10748"/>
        <dbReference type="ChEBI" id="CHEBI:83833"/>
        <dbReference type="ChEBI" id="CHEBI:83834"/>
        <dbReference type="EC" id="5.2.1.8"/>
    </reaction>
</comment>
<dbReference type="InterPro" id="IPR011992">
    <property type="entry name" value="EF-hand-dom_pair"/>
</dbReference>
<dbReference type="Pfam" id="PF00254">
    <property type="entry name" value="FKBP_C"/>
    <property type="match status" value="4"/>
</dbReference>
<dbReference type="InterPro" id="IPR046357">
    <property type="entry name" value="PPIase_dom_sf"/>
</dbReference>
<feature type="domain" description="EF-hand" evidence="15">
    <location>
        <begin position="528"/>
        <end position="563"/>
    </location>
</feature>
<keyword evidence="4" id="KW-0479">Metal-binding</keyword>
<keyword evidence="11 13" id="KW-0413">Isomerase</keyword>
<dbReference type="AlphaFoldDB" id="A0A9Q1I6G0"/>
<feature type="domain" description="EF-hand" evidence="15">
    <location>
        <begin position="490"/>
        <end position="518"/>
    </location>
</feature>
<evidence type="ECO:0000256" key="3">
    <source>
        <dbReference type="ARBA" id="ARBA00013194"/>
    </source>
</evidence>
<evidence type="ECO:0000313" key="17">
    <source>
        <dbReference type="Proteomes" id="UP001152803"/>
    </source>
</evidence>
<dbReference type="FunFam" id="3.10.50.40:FF:000002">
    <property type="entry name" value="Peptidylprolyl isomerase"/>
    <property type="match status" value="3"/>
</dbReference>
<dbReference type="OrthoDB" id="1902587at2759"/>
<evidence type="ECO:0000256" key="8">
    <source>
        <dbReference type="ARBA" id="ARBA00022837"/>
    </source>
</evidence>
<dbReference type="PROSITE" id="PS50222">
    <property type="entry name" value="EF_HAND_2"/>
    <property type="match status" value="2"/>
</dbReference>
<reference evidence="16" key="1">
    <citation type="journal article" date="2023" name="Science">
        <title>Genome structures resolve the early diversification of teleost fishes.</title>
        <authorList>
            <person name="Parey E."/>
            <person name="Louis A."/>
            <person name="Montfort J."/>
            <person name="Bouchez O."/>
            <person name="Roques C."/>
            <person name="Iampietro C."/>
            <person name="Lluch J."/>
            <person name="Castinel A."/>
            <person name="Donnadieu C."/>
            <person name="Desvignes T."/>
            <person name="Floi Bucao C."/>
            <person name="Jouanno E."/>
            <person name="Wen M."/>
            <person name="Mejri S."/>
            <person name="Dirks R."/>
            <person name="Jansen H."/>
            <person name="Henkel C."/>
            <person name="Chen W.J."/>
            <person name="Zahm M."/>
            <person name="Cabau C."/>
            <person name="Klopp C."/>
            <person name="Thompson A.W."/>
            <person name="Robinson-Rechavi M."/>
            <person name="Braasch I."/>
            <person name="Lecointre G."/>
            <person name="Bobe J."/>
            <person name="Postlethwait J.H."/>
            <person name="Berthelot C."/>
            <person name="Roest Crollius H."/>
            <person name="Guiguen Y."/>
        </authorList>
    </citation>
    <scope>NUCLEOTIDE SEQUENCE</scope>
    <source>
        <strain evidence="16">Concon-B</strain>
    </source>
</reference>
<dbReference type="InterPro" id="IPR018247">
    <property type="entry name" value="EF_Hand_1_Ca_BS"/>
</dbReference>
<evidence type="ECO:0000256" key="2">
    <source>
        <dbReference type="ARBA" id="ARBA00004240"/>
    </source>
</evidence>
<dbReference type="Pfam" id="PF13202">
    <property type="entry name" value="EF-hand_5"/>
    <property type="match status" value="1"/>
</dbReference>
<keyword evidence="8" id="KW-0106">Calcium</keyword>
<evidence type="ECO:0000256" key="11">
    <source>
        <dbReference type="ARBA" id="ARBA00023235"/>
    </source>
</evidence>
<protein>
    <recommendedName>
        <fullName evidence="3 13">peptidylprolyl isomerase</fullName>
        <ecNumber evidence="3 13">5.2.1.8</ecNumber>
    </recommendedName>
</protein>
<organism evidence="16 17">
    <name type="scientific">Conger conger</name>
    <name type="common">Conger eel</name>
    <name type="synonym">Muraena conger</name>
    <dbReference type="NCBI Taxonomy" id="82655"/>
    <lineage>
        <taxon>Eukaryota</taxon>
        <taxon>Metazoa</taxon>
        <taxon>Chordata</taxon>
        <taxon>Craniata</taxon>
        <taxon>Vertebrata</taxon>
        <taxon>Euteleostomi</taxon>
        <taxon>Actinopterygii</taxon>
        <taxon>Neopterygii</taxon>
        <taxon>Teleostei</taxon>
        <taxon>Anguilliformes</taxon>
        <taxon>Congridae</taxon>
        <taxon>Conger</taxon>
    </lineage>
</organism>
<dbReference type="InterPro" id="IPR001179">
    <property type="entry name" value="PPIase_FKBP_dom"/>
</dbReference>
<evidence type="ECO:0000256" key="4">
    <source>
        <dbReference type="ARBA" id="ARBA00022723"/>
    </source>
</evidence>